<evidence type="ECO:0000259" key="9">
    <source>
        <dbReference type="PROSITE" id="PS51179"/>
    </source>
</evidence>
<dbReference type="PANTHER" id="PTHR11636:SF137">
    <property type="entry name" value="HOMEOBOX PROTEIN CEH-18"/>
    <property type="match status" value="1"/>
</dbReference>
<evidence type="ECO:0000313" key="10">
    <source>
        <dbReference type="Proteomes" id="UP000887575"/>
    </source>
</evidence>
<dbReference type="InterPro" id="IPR000327">
    <property type="entry name" value="POU_dom"/>
</dbReference>
<dbReference type="InterPro" id="IPR050255">
    <property type="entry name" value="POU_domain_TF"/>
</dbReference>
<dbReference type="GO" id="GO:0030154">
    <property type="term" value="P:cell differentiation"/>
    <property type="evidence" value="ECO:0007669"/>
    <property type="project" value="UniProtKB-ARBA"/>
</dbReference>
<dbReference type="Gene3D" id="1.10.10.60">
    <property type="entry name" value="Homeodomain-like"/>
    <property type="match status" value="1"/>
</dbReference>
<dbReference type="PROSITE" id="PS51179">
    <property type="entry name" value="POU_3"/>
    <property type="match status" value="1"/>
</dbReference>
<evidence type="ECO:0008006" key="12">
    <source>
        <dbReference type="Google" id="ProtNLM"/>
    </source>
</evidence>
<evidence type="ECO:0000256" key="7">
    <source>
        <dbReference type="SAM" id="MobiDB-lite"/>
    </source>
</evidence>
<dbReference type="InterPro" id="IPR017970">
    <property type="entry name" value="Homeobox_CS"/>
</dbReference>
<accession>A0AAF3ESS6</accession>
<feature type="DNA-binding region" description="Homeobox" evidence="5">
    <location>
        <begin position="139"/>
        <end position="198"/>
    </location>
</feature>
<dbReference type="InterPro" id="IPR001356">
    <property type="entry name" value="HD"/>
</dbReference>
<dbReference type="PROSITE" id="PS00027">
    <property type="entry name" value="HOMEOBOX_1"/>
    <property type="match status" value="1"/>
</dbReference>
<dbReference type="GO" id="GO:0000981">
    <property type="term" value="F:DNA-binding transcription factor activity, RNA polymerase II-specific"/>
    <property type="evidence" value="ECO:0007669"/>
    <property type="project" value="InterPro"/>
</dbReference>
<dbReference type="SMART" id="SM00352">
    <property type="entry name" value="POU"/>
    <property type="match status" value="1"/>
</dbReference>
<feature type="domain" description="POU-specific" evidence="9">
    <location>
        <begin position="33"/>
        <end position="107"/>
    </location>
</feature>
<evidence type="ECO:0000313" key="11">
    <source>
        <dbReference type="WBParaSite" id="MBELARI_LOCUS17199"/>
    </source>
</evidence>
<dbReference type="InterPro" id="IPR009057">
    <property type="entry name" value="Homeodomain-like_sf"/>
</dbReference>
<evidence type="ECO:0000259" key="8">
    <source>
        <dbReference type="PROSITE" id="PS50071"/>
    </source>
</evidence>
<dbReference type="SUPFAM" id="SSF47413">
    <property type="entry name" value="lambda repressor-like DNA-binding domains"/>
    <property type="match status" value="1"/>
</dbReference>
<organism evidence="10 11">
    <name type="scientific">Mesorhabditis belari</name>
    <dbReference type="NCBI Taxonomy" id="2138241"/>
    <lineage>
        <taxon>Eukaryota</taxon>
        <taxon>Metazoa</taxon>
        <taxon>Ecdysozoa</taxon>
        <taxon>Nematoda</taxon>
        <taxon>Chromadorea</taxon>
        <taxon>Rhabditida</taxon>
        <taxon>Rhabditina</taxon>
        <taxon>Rhabditomorpha</taxon>
        <taxon>Rhabditoidea</taxon>
        <taxon>Rhabditidae</taxon>
        <taxon>Mesorhabditinae</taxon>
        <taxon>Mesorhabditis</taxon>
    </lineage>
</organism>
<dbReference type="InterPro" id="IPR013847">
    <property type="entry name" value="POU"/>
</dbReference>
<dbReference type="Pfam" id="PF00046">
    <property type="entry name" value="Homeodomain"/>
    <property type="match status" value="1"/>
</dbReference>
<dbReference type="SMART" id="SM00389">
    <property type="entry name" value="HOX"/>
    <property type="match status" value="1"/>
</dbReference>
<evidence type="ECO:0000256" key="6">
    <source>
        <dbReference type="RuleBase" id="RU000682"/>
    </source>
</evidence>
<evidence type="ECO:0000256" key="3">
    <source>
        <dbReference type="ARBA" id="ARBA00023155"/>
    </source>
</evidence>
<keyword evidence="2 5" id="KW-0238">DNA-binding</keyword>
<dbReference type="InterPro" id="IPR010982">
    <property type="entry name" value="Lambda_DNA-bd_dom_sf"/>
</dbReference>
<keyword evidence="4 5" id="KW-0539">Nucleus</keyword>
<dbReference type="SUPFAM" id="SSF46689">
    <property type="entry name" value="Homeodomain-like"/>
    <property type="match status" value="1"/>
</dbReference>
<keyword evidence="3 5" id="KW-0371">Homeobox</keyword>
<proteinExistence type="predicted"/>
<dbReference type="PANTHER" id="PTHR11636">
    <property type="entry name" value="POU DOMAIN"/>
    <property type="match status" value="1"/>
</dbReference>
<dbReference type="PROSITE" id="PS50071">
    <property type="entry name" value="HOMEOBOX_2"/>
    <property type="match status" value="1"/>
</dbReference>
<comment type="subcellular location">
    <subcellularLocation>
        <location evidence="1 5 6">Nucleus</location>
    </subcellularLocation>
</comment>
<evidence type="ECO:0000256" key="2">
    <source>
        <dbReference type="ARBA" id="ARBA00023125"/>
    </source>
</evidence>
<evidence type="ECO:0000256" key="5">
    <source>
        <dbReference type="PROSITE-ProRule" id="PRU00108"/>
    </source>
</evidence>
<dbReference type="GO" id="GO:0005634">
    <property type="term" value="C:nucleus"/>
    <property type="evidence" value="ECO:0007669"/>
    <property type="project" value="UniProtKB-SubCell"/>
</dbReference>
<evidence type="ECO:0000256" key="4">
    <source>
        <dbReference type="ARBA" id="ARBA00023242"/>
    </source>
</evidence>
<sequence>MADIYALPEPINGEIFGHKLEDLEEALKLLTEADMKKLDELEKFAMFFKNARVNFGFTQLDVGHALGPRYGAEFSQTTISRFEACNLSFKNMCKLQPILEQWICEAEKALLNGTSVGAIVELGTSGSFITEDEDSPMKRRKRRTQLSLEQINILEVVFRIDQRPSLDYMSTLAEEMSLGLDVVKIWFCNRRQKKKRNCEIFEKPDLNNLKGVLITEPTPKKKGRRPRHFPPEDDGQLPTCSGAAQSSSSTILQEFFINNSSMSLISQTAHEDALIKGEQIFEEGDDTSCQAL</sequence>
<evidence type="ECO:0000256" key="1">
    <source>
        <dbReference type="ARBA" id="ARBA00004123"/>
    </source>
</evidence>
<dbReference type="PRINTS" id="PR00028">
    <property type="entry name" value="POUDOMAIN"/>
</dbReference>
<dbReference type="Proteomes" id="UP000887575">
    <property type="component" value="Unassembled WGS sequence"/>
</dbReference>
<feature type="domain" description="Homeobox" evidence="8">
    <location>
        <begin position="137"/>
        <end position="197"/>
    </location>
</feature>
<dbReference type="WBParaSite" id="MBELARI_LOCUS17199">
    <property type="protein sequence ID" value="MBELARI_LOCUS17199"/>
    <property type="gene ID" value="MBELARI_LOCUS17199"/>
</dbReference>
<dbReference type="Gene3D" id="1.10.260.40">
    <property type="entry name" value="lambda repressor-like DNA-binding domains"/>
    <property type="match status" value="1"/>
</dbReference>
<feature type="region of interest" description="Disordered" evidence="7">
    <location>
        <begin position="215"/>
        <end position="244"/>
    </location>
</feature>
<dbReference type="Pfam" id="PF00157">
    <property type="entry name" value="Pou"/>
    <property type="match status" value="1"/>
</dbReference>
<protein>
    <recommendedName>
        <fullName evidence="12">POU domain protein</fullName>
    </recommendedName>
</protein>
<dbReference type="CDD" id="cd00086">
    <property type="entry name" value="homeodomain"/>
    <property type="match status" value="1"/>
</dbReference>
<keyword evidence="10" id="KW-1185">Reference proteome</keyword>
<reference evidence="11" key="1">
    <citation type="submission" date="2024-02" db="UniProtKB">
        <authorList>
            <consortium name="WormBaseParasite"/>
        </authorList>
    </citation>
    <scope>IDENTIFICATION</scope>
</reference>
<dbReference type="GO" id="GO:0000978">
    <property type="term" value="F:RNA polymerase II cis-regulatory region sequence-specific DNA binding"/>
    <property type="evidence" value="ECO:0007669"/>
    <property type="project" value="TreeGrafter"/>
</dbReference>
<dbReference type="AlphaFoldDB" id="A0AAF3ESS6"/>
<name>A0AAF3ESS6_9BILA</name>